<organism evidence="3 4">
    <name type="scientific">Planktothrix mougeotii LEGE 06226</name>
    <dbReference type="NCBI Taxonomy" id="1828728"/>
    <lineage>
        <taxon>Bacteria</taxon>
        <taxon>Bacillati</taxon>
        <taxon>Cyanobacteriota</taxon>
        <taxon>Cyanophyceae</taxon>
        <taxon>Oscillatoriophycideae</taxon>
        <taxon>Oscillatoriales</taxon>
        <taxon>Microcoleaceae</taxon>
        <taxon>Planktothrix</taxon>
    </lineage>
</organism>
<feature type="compositionally biased region" description="Basic and acidic residues" evidence="1">
    <location>
        <begin position="218"/>
        <end position="227"/>
    </location>
</feature>
<dbReference type="Gene3D" id="2.30.180.10">
    <property type="entry name" value="FAS1 domain"/>
    <property type="match status" value="1"/>
</dbReference>
<feature type="compositionally biased region" description="Polar residues" evidence="1">
    <location>
        <begin position="200"/>
        <end position="216"/>
    </location>
</feature>
<name>A0ABR9UDH2_9CYAN</name>
<protein>
    <submittedName>
        <fullName evidence="3">Fasciclin domain-containing protein</fullName>
    </submittedName>
</protein>
<feature type="region of interest" description="Disordered" evidence="1">
    <location>
        <begin position="188"/>
        <end position="329"/>
    </location>
</feature>
<dbReference type="PANTHER" id="PTHR10900:SF77">
    <property type="entry name" value="FI19380P1"/>
    <property type="match status" value="1"/>
</dbReference>
<feature type="compositionally biased region" description="Basic and acidic residues" evidence="1">
    <location>
        <begin position="262"/>
        <end position="275"/>
    </location>
</feature>
<dbReference type="SMART" id="SM00554">
    <property type="entry name" value="FAS1"/>
    <property type="match status" value="1"/>
</dbReference>
<feature type="compositionally biased region" description="Low complexity" evidence="1">
    <location>
        <begin position="282"/>
        <end position="311"/>
    </location>
</feature>
<gene>
    <name evidence="3" type="ORF">IQ236_14795</name>
</gene>
<comment type="caution">
    <text evidence="3">The sequence shown here is derived from an EMBL/GenBank/DDBJ whole genome shotgun (WGS) entry which is preliminary data.</text>
</comment>
<keyword evidence="4" id="KW-1185">Reference proteome</keyword>
<proteinExistence type="predicted"/>
<feature type="region of interest" description="Disordered" evidence="1">
    <location>
        <begin position="30"/>
        <end position="49"/>
    </location>
</feature>
<dbReference type="PROSITE" id="PS50213">
    <property type="entry name" value="FAS1"/>
    <property type="match status" value="1"/>
</dbReference>
<feature type="compositionally biased region" description="Low complexity" evidence="1">
    <location>
        <begin position="235"/>
        <end position="250"/>
    </location>
</feature>
<dbReference type="InterPro" id="IPR000782">
    <property type="entry name" value="FAS1_domain"/>
</dbReference>
<sequence length="329" mass="35661">MAFNRFYTHSIAVLGIASLGILGQVPARAEMQSPNSGMQNSPQMQQNMGSSQNILSVANSNGQYNTFIQAVRAAGLENILTGEGSYTVFAPTDEAFASLPAGTLERLMQPENKEMLKQVLSYHVIEGEVASNQMADGSIDSLGGGLAVRVAPDRVIVNNASVVQPDIEATNGLIHGINRVLMPTNVQNSLSQNSQNPQQITQFDNSQPSNTQNLDSPSDARDVDSQSERVNPQQRNNSSMDRMNNSSPNSTDQEIFDVDSPSDLRDVDSQSERVNPRQQPRQNNSTTSPMNSNPSSNQMNQQDSDNNSQPSLIEPHSPTDSQPGFPGQM</sequence>
<dbReference type="InterPro" id="IPR036378">
    <property type="entry name" value="FAS1_dom_sf"/>
</dbReference>
<evidence type="ECO:0000256" key="1">
    <source>
        <dbReference type="SAM" id="MobiDB-lite"/>
    </source>
</evidence>
<evidence type="ECO:0000313" key="3">
    <source>
        <dbReference type="EMBL" id="MBE9144477.1"/>
    </source>
</evidence>
<feature type="compositionally biased region" description="Polar residues" evidence="1">
    <location>
        <begin position="32"/>
        <end position="49"/>
    </location>
</feature>
<accession>A0ABR9UDH2</accession>
<dbReference type="PANTHER" id="PTHR10900">
    <property type="entry name" value="PERIOSTIN-RELATED"/>
    <property type="match status" value="1"/>
</dbReference>
<feature type="domain" description="FAS1" evidence="2">
    <location>
        <begin position="51"/>
        <end position="181"/>
    </location>
</feature>
<dbReference type="SUPFAM" id="SSF82153">
    <property type="entry name" value="FAS1 domain"/>
    <property type="match status" value="1"/>
</dbReference>
<dbReference type="Pfam" id="PF02469">
    <property type="entry name" value="Fasciclin"/>
    <property type="match status" value="1"/>
</dbReference>
<feature type="compositionally biased region" description="Low complexity" evidence="1">
    <location>
        <begin position="188"/>
        <end position="199"/>
    </location>
</feature>
<reference evidence="3 4" key="1">
    <citation type="submission" date="2020-10" db="EMBL/GenBank/DDBJ databases">
        <authorList>
            <person name="Castelo-Branco R."/>
            <person name="Eusebio N."/>
            <person name="Adriana R."/>
            <person name="Vieira A."/>
            <person name="Brugerolle De Fraissinette N."/>
            <person name="Rezende De Castro R."/>
            <person name="Schneider M.P."/>
            <person name="Vasconcelos V."/>
            <person name="Leao P.N."/>
        </authorList>
    </citation>
    <scope>NUCLEOTIDE SEQUENCE [LARGE SCALE GENOMIC DNA]</scope>
    <source>
        <strain evidence="3 4">LEGE 06226</strain>
    </source>
</reference>
<dbReference type="Proteomes" id="UP000640725">
    <property type="component" value="Unassembled WGS sequence"/>
</dbReference>
<dbReference type="RefSeq" id="WP_193869954.1">
    <property type="nucleotide sequence ID" value="NZ_JADEWU010000033.1"/>
</dbReference>
<dbReference type="EMBL" id="JADEWU010000033">
    <property type="protein sequence ID" value="MBE9144477.1"/>
    <property type="molecule type" value="Genomic_DNA"/>
</dbReference>
<evidence type="ECO:0000259" key="2">
    <source>
        <dbReference type="PROSITE" id="PS50213"/>
    </source>
</evidence>
<dbReference type="InterPro" id="IPR050904">
    <property type="entry name" value="Adhesion/Biosynth-related"/>
</dbReference>
<evidence type="ECO:0000313" key="4">
    <source>
        <dbReference type="Proteomes" id="UP000640725"/>
    </source>
</evidence>